<accession>A0ABQ0NZB4</accession>
<dbReference type="EMBL" id="BAQD01000015">
    <property type="protein sequence ID" value="GBQ06919.1"/>
    <property type="molecule type" value="Genomic_DNA"/>
</dbReference>
<feature type="signal peptide" evidence="1">
    <location>
        <begin position="1"/>
        <end position="22"/>
    </location>
</feature>
<name>A0ABQ0NZB4_9PROT</name>
<evidence type="ECO:0000313" key="2">
    <source>
        <dbReference type="EMBL" id="GBQ06919.1"/>
    </source>
</evidence>
<reference evidence="2" key="1">
    <citation type="submission" date="2013-04" db="EMBL/GenBank/DDBJ databases">
        <title>The genome sequencing project of 58 acetic acid bacteria.</title>
        <authorList>
            <person name="Okamoto-Kainuma A."/>
            <person name="Ishikawa M."/>
            <person name="Umino S."/>
            <person name="Koizumi Y."/>
            <person name="Shiwa Y."/>
            <person name="Yoshikawa H."/>
            <person name="Matsutani M."/>
            <person name="Matsushita K."/>
        </authorList>
    </citation>
    <scope>NUCLEOTIDE SEQUENCE</scope>
    <source>
        <strain evidence="2">DSM 15669</strain>
    </source>
</reference>
<sequence>MKALLALSSLALSIGLAPVSYAQTADAKAGEIVDFMKHMMTFPSPIDSNLTLKNIENSGSTIIYTIDVSNSFLKKKPITPKVRQSLNSSFLSRTCGNKFSYILFDKGISVRERYMQENASTVLLSFDASKDDCRSYHGAQQDPSR</sequence>
<dbReference type="Proteomes" id="UP001062901">
    <property type="component" value="Unassembled WGS sequence"/>
</dbReference>
<protein>
    <submittedName>
        <fullName evidence="2">Uncharacterized protein</fullName>
    </submittedName>
</protein>
<keyword evidence="3" id="KW-1185">Reference proteome</keyword>
<gene>
    <name evidence="2" type="ORF">AA15669_1148</name>
</gene>
<evidence type="ECO:0000313" key="3">
    <source>
        <dbReference type="Proteomes" id="UP001062901"/>
    </source>
</evidence>
<proteinExistence type="predicted"/>
<feature type="chain" id="PRO_5046930417" evidence="1">
    <location>
        <begin position="23"/>
        <end position="145"/>
    </location>
</feature>
<evidence type="ECO:0000256" key="1">
    <source>
        <dbReference type="SAM" id="SignalP"/>
    </source>
</evidence>
<keyword evidence="1" id="KW-0732">Signal</keyword>
<comment type="caution">
    <text evidence="2">The sequence shown here is derived from an EMBL/GenBank/DDBJ whole genome shotgun (WGS) entry which is preliminary data.</text>
</comment>
<dbReference type="RefSeq" id="WP_018979123.1">
    <property type="nucleotide sequence ID" value="NZ_BAQD01000015.1"/>
</dbReference>
<organism evidence="2 3">
    <name type="scientific">Saccharibacter floricola DSM 15669</name>
    <dbReference type="NCBI Taxonomy" id="1123227"/>
    <lineage>
        <taxon>Bacteria</taxon>
        <taxon>Pseudomonadati</taxon>
        <taxon>Pseudomonadota</taxon>
        <taxon>Alphaproteobacteria</taxon>
        <taxon>Acetobacterales</taxon>
        <taxon>Acetobacteraceae</taxon>
        <taxon>Saccharibacter</taxon>
    </lineage>
</organism>